<organism evidence="1 2">
    <name type="scientific">Amycolatopsis rhizosphaerae</name>
    <dbReference type="NCBI Taxonomy" id="2053003"/>
    <lineage>
        <taxon>Bacteria</taxon>
        <taxon>Bacillati</taxon>
        <taxon>Actinomycetota</taxon>
        <taxon>Actinomycetes</taxon>
        <taxon>Pseudonocardiales</taxon>
        <taxon>Pseudonocardiaceae</taxon>
        <taxon>Amycolatopsis</taxon>
    </lineage>
</organism>
<evidence type="ECO:0000313" key="2">
    <source>
        <dbReference type="Proteomes" id="UP000320011"/>
    </source>
</evidence>
<evidence type="ECO:0000313" key="1">
    <source>
        <dbReference type="EMBL" id="TVT54659.1"/>
    </source>
</evidence>
<name>A0A558D0V5_9PSEU</name>
<protein>
    <submittedName>
        <fullName evidence="1">Uncharacterized protein</fullName>
    </submittedName>
</protein>
<comment type="caution">
    <text evidence="1">The sequence shown here is derived from an EMBL/GenBank/DDBJ whole genome shotgun (WGS) entry which is preliminary data.</text>
</comment>
<dbReference type="OrthoDB" id="4174446at2"/>
<dbReference type="Proteomes" id="UP000320011">
    <property type="component" value="Unassembled WGS sequence"/>
</dbReference>
<reference evidence="1 2" key="2">
    <citation type="submission" date="2019-08" db="EMBL/GenBank/DDBJ databases">
        <title>Amycolatopsis acidicola sp. nov., isolated from peat swamp forest soil.</title>
        <authorList>
            <person name="Srisuk N."/>
        </authorList>
    </citation>
    <scope>NUCLEOTIDE SEQUENCE [LARGE SCALE GENOMIC DNA]</scope>
    <source>
        <strain evidence="1 2">TBRC 6029</strain>
    </source>
</reference>
<accession>A0A558D0V5</accession>
<dbReference type="RefSeq" id="WP_144587135.1">
    <property type="nucleotide sequence ID" value="NZ_VJWX01000072.1"/>
</dbReference>
<gene>
    <name evidence="1" type="ORF">FNH05_10385</name>
</gene>
<dbReference type="EMBL" id="VJWX01000072">
    <property type="protein sequence ID" value="TVT54659.1"/>
    <property type="molecule type" value="Genomic_DNA"/>
</dbReference>
<sequence>MPGHQWFDIESSEDPEELTGDALAFATVLRERTASWASEDVDDLLLPDAGGALIAALSLADPVSHHHLIHFGVHLGEGRVRGDRLHSQLFSLPGHPSGWALTASGDPRELGAEAADWFRTVLRKPVVLYVWLHQGYAYAGRYAFADTGETLIQNYQRGRAPHGQADELIAAGHVHGRGWIQTTGLPRPDLYLHIHGNLDPGLIPPSIPVTTRRGPIAGIWYE</sequence>
<dbReference type="AlphaFoldDB" id="A0A558D0V5"/>
<keyword evidence="2" id="KW-1185">Reference proteome</keyword>
<reference evidence="1 2" key="1">
    <citation type="submission" date="2019-07" db="EMBL/GenBank/DDBJ databases">
        <authorList>
            <person name="Duangmal K."/>
            <person name="Teo W.F.A."/>
        </authorList>
    </citation>
    <scope>NUCLEOTIDE SEQUENCE [LARGE SCALE GENOMIC DNA]</scope>
    <source>
        <strain evidence="1 2">TBRC 6029</strain>
    </source>
</reference>
<proteinExistence type="predicted"/>